<keyword evidence="4" id="KW-1185">Reference proteome</keyword>
<feature type="region of interest" description="Disordered" evidence="2">
    <location>
        <begin position="92"/>
        <end position="247"/>
    </location>
</feature>
<dbReference type="EMBL" id="JANKHO010001025">
    <property type="protein sequence ID" value="KAJ3504317.1"/>
    <property type="molecule type" value="Genomic_DNA"/>
</dbReference>
<keyword evidence="1" id="KW-0175">Coiled coil</keyword>
<feature type="compositionally biased region" description="Polar residues" evidence="2">
    <location>
        <begin position="204"/>
        <end position="216"/>
    </location>
</feature>
<feature type="compositionally biased region" description="Polar residues" evidence="2">
    <location>
        <begin position="306"/>
        <end position="319"/>
    </location>
</feature>
<proteinExistence type="predicted"/>
<dbReference type="OrthoDB" id="3264780at2759"/>
<dbReference type="AlphaFoldDB" id="A0A9W8JW79"/>
<sequence>MVVDNRPEEHDEDQDSLFGSPPPSPQLTGRPESPVLALPRACPSQGADASRTGPPIGAAASTQNVGTIALPGSQHHSELPINPLALSLNHGVVSRPPAMPQTRVAQNLVGPQASSRRNSAQSDGGPIASTSTSPPPVAAPSALTSMGKRKKRPRLASRTEEESTTPREPEFTLPDPTAPPPVHFLRNQDNLLGKAGRVGGVKPSTLTHTRGSTPSNPILVDDDDTPMIGRRNQLSQSREPSNCQPYIDPSLLTAPTNQEIVQVLIGQKDIFPVLESILKLIMGATPKPRSNSQPPPTGFERRPAQVLSQTNTSSDSGQSVKKRRLNRVPAGAADWDVPYPFEKGEGPTAYEKTWERERGKRLIAELIKLIKAAARKAATKKYFAEQEIGRREMPERLGAGGRPPDTSRRTSYYRPETFTYGSDGKATPTTGTTRQDGNDVLRDASNATHVGKGAGPSADPTQSHVSSQNATNAHSTANSAMSSGMPSTSANSFTLPEFDMSTSSFNLFTTLHDPQAGTSVSQGIDLTDDQPLQQVETAHSLPADHSVPEPFDQNAFDTWMNFLEAFPMPFDPTAGLDFSNMTMTPATITEATPTPSISHCSTPMLDDLPTHSTSDDLAAFLSMLNQSTSQCLPNFNASIDNSLPSLPMNDFDSMSQPLPSIITDHLIDPDLLAISNNNTDSATNIDFRSMMNLCLDRLQAPSPIASTSSFTGSSLDPATPASAAWDTSFPDILIGDGDMNTGGQGMWRNTMWNGFNGMAQMGLFDVGGGRTPMDLDHDPDSFGVLTELPAPEKDMRMPSLPPTSLDKGKGKEVELTPASTPLAPSTVSSAAQKAFRNLLGLQTSDELFSAAPAAPFFPPSSVAASSRLILERGSGSIPSKTEPSLRKVRKDDIIKRAQEKRKQLKEELDSVKRQLWATTVEQAALIHLLRKSDEATGVA</sequence>
<accession>A0A9W8JW79</accession>
<feature type="compositionally biased region" description="Low complexity" evidence="2">
    <location>
        <begin position="466"/>
        <end position="483"/>
    </location>
</feature>
<name>A0A9W8JW79_9AGAR</name>
<evidence type="ECO:0000256" key="2">
    <source>
        <dbReference type="SAM" id="MobiDB-lite"/>
    </source>
</evidence>
<feature type="region of interest" description="Disordered" evidence="2">
    <location>
        <begin position="285"/>
        <end position="327"/>
    </location>
</feature>
<feature type="compositionally biased region" description="Polar residues" evidence="2">
    <location>
        <begin position="232"/>
        <end position="244"/>
    </location>
</feature>
<dbReference type="Proteomes" id="UP001148786">
    <property type="component" value="Unassembled WGS sequence"/>
</dbReference>
<comment type="caution">
    <text evidence="3">The sequence shown here is derived from an EMBL/GenBank/DDBJ whole genome shotgun (WGS) entry which is preliminary data.</text>
</comment>
<feature type="region of interest" description="Disordered" evidence="2">
    <location>
        <begin position="395"/>
        <end position="489"/>
    </location>
</feature>
<evidence type="ECO:0000256" key="1">
    <source>
        <dbReference type="SAM" id="Coils"/>
    </source>
</evidence>
<feature type="compositionally biased region" description="Basic and acidic residues" evidence="2">
    <location>
        <begin position="157"/>
        <end position="170"/>
    </location>
</feature>
<feature type="compositionally biased region" description="Polar residues" evidence="2">
    <location>
        <begin position="112"/>
        <end position="122"/>
    </location>
</feature>
<feature type="region of interest" description="Disordered" evidence="2">
    <location>
        <begin position="791"/>
        <end position="811"/>
    </location>
</feature>
<gene>
    <name evidence="3" type="ORF">NLJ89_g7995</name>
</gene>
<feature type="coiled-coil region" evidence="1">
    <location>
        <begin position="887"/>
        <end position="921"/>
    </location>
</feature>
<protein>
    <submittedName>
        <fullName evidence="3">Uncharacterized protein</fullName>
    </submittedName>
</protein>
<reference evidence="3" key="1">
    <citation type="submission" date="2022-07" db="EMBL/GenBank/DDBJ databases">
        <title>Genome Sequence of Agrocybe chaxingu.</title>
        <authorList>
            <person name="Buettner E."/>
        </authorList>
    </citation>
    <scope>NUCLEOTIDE SEQUENCE</scope>
    <source>
        <strain evidence="3">MP-N11</strain>
    </source>
</reference>
<organism evidence="3 4">
    <name type="scientific">Agrocybe chaxingu</name>
    <dbReference type="NCBI Taxonomy" id="84603"/>
    <lineage>
        <taxon>Eukaryota</taxon>
        <taxon>Fungi</taxon>
        <taxon>Dikarya</taxon>
        <taxon>Basidiomycota</taxon>
        <taxon>Agaricomycotina</taxon>
        <taxon>Agaricomycetes</taxon>
        <taxon>Agaricomycetidae</taxon>
        <taxon>Agaricales</taxon>
        <taxon>Agaricineae</taxon>
        <taxon>Strophariaceae</taxon>
        <taxon>Agrocybe</taxon>
    </lineage>
</organism>
<evidence type="ECO:0000313" key="4">
    <source>
        <dbReference type="Proteomes" id="UP001148786"/>
    </source>
</evidence>
<evidence type="ECO:0000313" key="3">
    <source>
        <dbReference type="EMBL" id="KAJ3504317.1"/>
    </source>
</evidence>
<feature type="region of interest" description="Disordered" evidence="2">
    <location>
        <begin position="1"/>
        <end position="60"/>
    </location>
</feature>